<comment type="caution">
    <text evidence="2">The sequence shown here is derived from an EMBL/GenBank/DDBJ whole genome shotgun (WGS) entry which is preliminary data.</text>
</comment>
<feature type="compositionally biased region" description="Basic and acidic residues" evidence="1">
    <location>
        <begin position="292"/>
        <end position="307"/>
    </location>
</feature>
<evidence type="ECO:0000256" key="1">
    <source>
        <dbReference type="SAM" id="MobiDB-lite"/>
    </source>
</evidence>
<feature type="compositionally biased region" description="Basic and acidic residues" evidence="1">
    <location>
        <begin position="1"/>
        <end position="29"/>
    </location>
</feature>
<organism evidence="2 3">
    <name type="scientific">Portunus trituberculatus</name>
    <name type="common">Swimming crab</name>
    <name type="synonym">Neptunus trituberculatus</name>
    <dbReference type="NCBI Taxonomy" id="210409"/>
    <lineage>
        <taxon>Eukaryota</taxon>
        <taxon>Metazoa</taxon>
        <taxon>Ecdysozoa</taxon>
        <taxon>Arthropoda</taxon>
        <taxon>Crustacea</taxon>
        <taxon>Multicrustacea</taxon>
        <taxon>Malacostraca</taxon>
        <taxon>Eumalacostraca</taxon>
        <taxon>Eucarida</taxon>
        <taxon>Decapoda</taxon>
        <taxon>Pleocyemata</taxon>
        <taxon>Brachyura</taxon>
        <taxon>Eubrachyura</taxon>
        <taxon>Portunoidea</taxon>
        <taxon>Portunidae</taxon>
        <taxon>Portuninae</taxon>
        <taxon>Portunus</taxon>
    </lineage>
</organism>
<keyword evidence="3" id="KW-1185">Reference proteome</keyword>
<feature type="region of interest" description="Disordered" evidence="1">
    <location>
        <begin position="286"/>
        <end position="315"/>
    </location>
</feature>
<evidence type="ECO:0000313" key="2">
    <source>
        <dbReference type="EMBL" id="MPC12153.1"/>
    </source>
</evidence>
<protein>
    <submittedName>
        <fullName evidence="2">Uncharacterized protein</fullName>
    </submittedName>
</protein>
<proteinExistence type="predicted"/>
<dbReference type="Proteomes" id="UP000324222">
    <property type="component" value="Unassembled WGS sequence"/>
</dbReference>
<feature type="region of interest" description="Disordered" evidence="1">
    <location>
        <begin position="368"/>
        <end position="389"/>
    </location>
</feature>
<dbReference type="OrthoDB" id="6382900at2759"/>
<accession>A0A5B7CXI1</accession>
<dbReference type="AlphaFoldDB" id="A0A5B7CXI1"/>
<feature type="region of interest" description="Disordered" evidence="1">
    <location>
        <begin position="1"/>
        <end position="34"/>
    </location>
</feature>
<gene>
    <name evidence="2" type="ORF">E2C01_004831</name>
</gene>
<sequence length="515" mass="57507">MITHKERPVGKTVNHQDQEQQGERGRKESVGGVSVSDRKTLHIVGCHQYVSPSVSEWLIPVNLKVKASPTHQKCLLNGVLKPNMDATEGTSSKGGIPLLYPSTPYALHPGLYMYPPNPMPYVIPPPPVPPPPPPPPVCLPPHAAMKGHDLYFSGQHGAPRGPGMGSVRGPWSYQGQPLVEGTLDHGPYMMPPMPALFLGTPYSYYPPHYAPPVPQHPMHQRETIPRSKIISIEDVTDTETEEESNNKSSDGNISLSLDNKLQCDEDGSKTNEPNCLKDKDSRYKKKTFQENVNEKKDLTESTHEKKNLSSAKLTNVASKETAKSVSTRNKTVLSDCGTYKKKERKENNDKVFTTRDKARNLYGFGLYEETDEDDKGPTSGKSQTTEKMREHLRLKDSRTHQMQVKGVITEVHCSMGKLRLQSGKEYYFSPNLCFLYGVSLADLELWHVLIEGQQVKVTLNDINSELPKVTRITVEEEDCDSDPDATTLNIQQWCSSNCVPEEATMKLIQQVKGLH</sequence>
<name>A0A5B7CXI1_PORTR</name>
<evidence type="ECO:0000313" key="3">
    <source>
        <dbReference type="Proteomes" id="UP000324222"/>
    </source>
</evidence>
<feature type="region of interest" description="Disordered" evidence="1">
    <location>
        <begin position="236"/>
        <end position="257"/>
    </location>
</feature>
<dbReference type="EMBL" id="VSRR010000200">
    <property type="protein sequence ID" value="MPC12153.1"/>
    <property type="molecule type" value="Genomic_DNA"/>
</dbReference>
<reference evidence="2 3" key="1">
    <citation type="submission" date="2019-05" db="EMBL/GenBank/DDBJ databases">
        <title>Another draft genome of Portunus trituberculatus and its Hox gene families provides insights of decapod evolution.</title>
        <authorList>
            <person name="Jeong J.-H."/>
            <person name="Song I."/>
            <person name="Kim S."/>
            <person name="Choi T."/>
            <person name="Kim D."/>
            <person name="Ryu S."/>
            <person name="Kim W."/>
        </authorList>
    </citation>
    <scope>NUCLEOTIDE SEQUENCE [LARGE SCALE GENOMIC DNA]</scope>
    <source>
        <tissue evidence="2">Muscle</tissue>
    </source>
</reference>